<keyword evidence="1" id="KW-0479">Metal-binding</keyword>
<evidence type="ECO:0000259" key="5">
    <source>
        <dbReference type="PROSITE" id="PS50089"/>
    </source>
</evidence>
<protein>
    <recommendedName>
        <fullName evidence="5">RING-type domain-containing protein</fullName>
    </recommendedName>
</protein>
<evidence type="ECO:0000256" key="4">
    <source>
        <dbReference type="PROSITE-ProRule" id="PRU00175"/>
    </source>
</evidence>
<proteinExistence type="predicted"/>
<name>A0A3Q1GMI3_9TELE</name>
<dbReference type="InterPro" id="IPR001841">
    <property type="entry name" value="Znf_RING"/>
</dbReference>
<dbReference type="SUPFAM" id="SSF57850">
    <property type="entry name" value="RING/U-box"/>
    <property type="match status" value="1"/>
</dbReference>
<evidence type="ECO:0000256" key="1">
    <source>
        <dbReference type="ARBA" id="ARBA00022723"/>
    </source>
</evidence>
<dbReference type="GeneTree" id="ENSGT01000000214780"/>
<dbReference type="SMART" id="SM00184">
    <property type="entry name" value="RING"/>
    <property type="match status" value="1"/>
</dbReference>
<evidence type="ECO:0000313" key="6">
    <source>
        <dbReference type="Ensembl" id="ENSAPOP00000018515.1"/>
    </source>
</evidence>
<dbReference type="Pfam" id="PF15227">
    <property type="entry name" value="zf-C3HC4_4"/>
    <property type="match status" value="1"/>
</dbReference>
<evidence type="ECO:0000256" key="3">
    <source>
        <dbReference type="ARBA" id="ARBA00022833"/>
    </source>
</evidence>
<keyword evidence="7" id="KW-1185">Reference proteome</keyword>
<dbReference type="Proteomes" id="UP000257200">
    <property type="component" value="Unplaced"/>
</dbReference>
<dbReference type="PROSITE" id="PS50089">
    <property type="entry name" value="ZF_RING_2"/>
    <property type="match status" value="1"/>
</dbReference>
<organism evidence="6 7">
    <name type="scientific">Acanthochromis polyacanthus</name>
    <name type="common">spiny chromis</name>
    <dbReference type="NCBI Taxonomy" id="80966"/>
    <lineage>
        <taxon>Eukaryota</taxon>
        <taxon>Metazoa</taxon>
        <taxon>Chordata</taxon>
        <taxon>Craniata</taxon>
        <taxon>Vertebrata</taxon>
        <taxon>Euteleostomi</taxon>
        <taxon>Actinopterygii</taxon>
        <taxon>Neopterygii</taxon>
        <taxon>Teleostei</taxon>
        <taxon>Neoteleostei</taxon>
        <taxon>Acanthomorphata</taxon>
        <taxon>Ovalentaria</taxon>
        <taxon>Pomacentridae</taxon>
        <taxon>Acanthochromis</taxon>
    </lineage>
</organism>
<evidence type="ECO:0000313" key="7">
    <source>
        <dbReference type="Proteomes" id="UP000257200"/>
    </source>
</evidence>
<feature type="domain" description="RING-type" evidence="5">
    <location>
        <begin position="15"/>
        <end position="59"/>
    </location>
</feature>
<keyword evidence="3" id="KW-0862">Zinc</keyword>
<accession>A0A3Q1GMI3</accession>
<dbReference type="Gene3D" id="3.30.40.10">
    <property type="entry name" value="Zinc/RING finger domain, C3HC4 (zinc finger)"/>
    <property type="match status" value="1"/>
</dbReference>
<dbReference type="GO" id="GO:0008270">
    <property type="term" value="F:zinc ion binding"/>
    <property type="evidence" value="ECO:0007669"/>
    <property type="project" value="UniProtKB-KW"/>
</dbReference>
<dbReference type="InParanoid" id="A0A3Q1GMI3"/>
<sequence length="62" mass="7097">MALQGIQIDQKKLYCSICLDVLKDPVTIPCGHSYCMNCIRSHWDGEDQKTEIQTCSIIRSEH</sequence>
<evidence type="ECO:0000256" key="2">
    <source>
        <dbReference type="ARBA" id="ARBA00022771"/>
    </source>
</evidence>
<dbReference type="PANTHER" id="PTHR25465:SF5">
    <property type="entry name" value="E3 UBIQUITIN_ISG15 LIGASE TRIM25-RELATED"/>
    <property type="match status" value="1"/>
</dbReference>
<dbReference type="PROSITE" id="PS00518">
    <property type="entry name" value="ZF_RING_1"/>
    <property type="match status" value="1"/>
</dbReference>
<reference evidence="6" key="2">
    <citation type="submission" date="2025-09" db="UniProtKB">
        <authorList>
            <consortium name="Ensembl"/>
        </authorList>
    </citation>
    <scope>IDENTIFICATION</scope>
</reference>
<keyword evidence="2 4" id="KW-0863">Zinc-finger</keyword>
<dbReference type="AlphaFoldDB" id="A0A3Q1GMI3"/>
<reference evidence="6" key="1">
    <citation type="submission" date="2025-08" db="UniProtKB">
        <authorList>
            <consortium name="Ensembl"/>
        </authorList>
    </citation>
    <scope>IDENTIFICATION</scope>
</reference>
<dbReference type="InterPro" id="IPR017907">
    <property type="entry name" value="Znf_RING_CS"/>
</dbReference>
<dbReference type="PANTHER" id="PTHR25465">
    <property type="entry name" value="B-BOX DOMAIN CONTAINING"/>
    <property type="match status" value="1"/>
</dbReference>
<dbReference type="Ensembl" id="ENSAPOT00000028145.1">
    <property type="protein sequence ID" value="ENSAPOP00000018515.1"/>
    <property type="gene ID" value="ENSAPOG00000021858.1"/>
</dbReference>
<dbReference type="InterPro" id="IPR051051">
    <property type="entry name" value="E3_ubiq-ligase_TRIM/RNF"/>
</dbReference>
<dbReference type="InterPro" id="IPR013083">
    <property type="entry name" value="Znf_RING/FYVE/PHD"/>
</dbReference>